<evidence type="ECO:0000256" key="2">
    <source>
        <dbReference type="PIRSR" id="PIRSR000390-2"/>
    </source>
</evidence>
<dbReference type="Proteomes" id="UP000176631">
    <property type="component" value="Unassembled WGS sequence"/>
</dbReference>
<dbReference type="GO" id="GO:0030170">
    <property type="term" value="F:pyridoxal phosphate binding"/>
    <property type="evidence" value="ECO:0007669"/>
    <property type="project" value="TreeGrafter"/>
</dbReference>
<dbReference type="STRING" id="1802593.A2172_04465"/>
<dbReference type="Gene3D" id="3.90.1150.10">
    <property type="entry name" value="Aspartate Aminotransferase, domain 1"/>
    <property type="match status" value="1"/>
</dbReference>
<dbReference type="SUPFAM" id="SSF53383">
    <property type="entry name" value="PLP-dependent transferases"/>
    <property type="match status" value="1"/>
</dbReference>
<name>A0A1G1W7A2_9BACT</name>
<feature type="modified residue" description="N6-(pyridoxal phosphate)lysine" evidence="2">
    <location>
        <position position="166"/>
    </location>
</feature>
<feature type="active site" description="Proton acceptor" evidence="1">
    <location>
        <position position="166"/>
    </location>
</feature>
<dbReference type="PANTHER" id="PTHR30244:SF34">
    <property type="entry name" value="DTDP-4-AMINO-4,6-DIDEOXYGALACTOSE TRANSAMINASE"/>
    <property type="match status" value="1"/>
</dbReference>
<organism evidence="4 5">
    <name type="scientific">Candidatus Woykebacteria bacterium RBG_13_40_15</name>
    <dbReference type="NCBI Taxonomy" id="1802593"/>
    <lineage>
        <taxon>Bacteria</taxon>
        <taxon>Candidatus Woykeibacteriota</taxon>
    </lineage>
</organism>
<evidence type="ECO:0008006" key="6">
    <source>
        <dbReference type="Google" id="ProtNLM"/>
    </source>
</evidence>
<dbReference type="GO" id="GO:0008483">
    <property type="term" value="F:transaminase activity"/>
    <property type="evidence" value="ECO:0007669"/>
    <property type="project" value="TreeGrafter"/>
</dbReference>
<keyword evidence="2 3" id="KW-0663">Pyridoxal phosphate</keyword>
<evidence type="ECO:0000256" key="1">
    <source>
        <dbReference type="PIRSR" id="PIRSR000390-1"/>
    </source>
</evidence>
<dbReference type="InterPro" id="IPR015421">
    <property type="entry name" value="PyrdxlP-dep_Trfase_major"/>
</dbReference>
<evidence type="ECO:0000313" key="4">
    <source>
        <dbReference type="EMBL" id="OGY23450.1"/>
    </source>
</evidence>
<reference evidence="4 5" key="1">
    <citation type="journal article" date="2016" name="Nat. Commun.">
        <title>Thousands of microbial genomes shed light on interconnected biogeochemical processes in an aquifer system.</title>
        <authorList>
            <person name="Anantharaman K."/>
            <person name="Brown C.T."/>
            <person name="Hug L.A."/>
            <person name="Sharon I."/>
            <person name="Castelle C.J."/>
            <person name="Probst A.J."/>
            <person name="Thomas B.C."/>
            <person name="Singh A."/>
            <person name="Wilkins M.J."/>
            <person name="Karaoz U."/>
            <person name="Brodie E.L."/>
            <person name="Williams K.H."/>
            <person name="Hubbard S.S."/>
            <person name="Banfield J.F."/>
        </authorList>
    </citation>
    <scope>NUCLEOTIDE SEQUENCE [LARGE SCALE GENOMIC DNA]</scope>
</reference>
<sequence>MVLFNSLLNINNWQEGEDSEKFRFILEDYFKTKVHLVNSGRSAIYCFLKALKIGEGDEVIIQAYTCNAVPNPIIWAGAKPVYVDIDPETLNAAIDDLASKISSKTKLIIIQHTFGRSAEMEKILELAKKWGIYVLEDCAHSLGALYKERRLGTFGDAAILSFGREKVISCLTGGALVVNNSKLEKEVSLFISSLPPFSRRQLIKEVLNFFSWRTIFRKIYFNKTGDKLIKFLYKFDFINVVTSKKELVGEKPFWYPASFPNALARLAISEFENLDKYNRQRNEVAYYYLKNIKNPDFSLLPAHDGIYLRVVALHKDAPEILAQARKRGFWFGNWYNCPIYPEAADKEKLGYEVGSCPNAEKAAMETIDLPNYLGISFEEAGKVVDFINNWGK</sequence>
<dbReference type="InterPro" id="IPR015422">
    <property type="entry name" value="PyrdxlP-dep_Trfase_small"/>
</dbReference>
<proteinExistence type="inferred from homology"/>
<gene>
    <name evidence="4" type="ORF">A2172_04465</name>
</gene>
<dbReference type="GO" id="GO:0000271">
    <property type="term" value="P:polysaccharide biosynthetic process"/>
    <property type="evidence" value="ECO:0007669"/>
    <property type="project" value="TreeGrafter"/>
</dbReference>
<dbReference type="PANTHER" id="PTHR30244">
    <property type="entry name" value="TRANSAMINASE"/>
    <property type="match status" value="1"/>
</dbReference>
<dbReference type="InterPro" id="IPR015424">
    <property type="entry name" value="PyrdxlP-dep_Trfase"/>
</dbReference>
<dbReference type="EMBL" id="MHCP01000025">
    <property type="protein sequence ID" value="OGY23450.1"/>
    <property type="molecule type" value="Genomic_DNA"/>
</dbReference>
<accession>A0A1G1W7A2</accession>
<dbReference type="Pfam" id="PF01041">
    <property type="entry name" value="DegT_DnrJ_EryC1"/>
    <property type="match status" value="2"/>
</dbReference>
<evidence type="ECO:0000256" key="3">
    <source>
        <dbReference type="RuleBase" id="RU004508"/>
    </source>
</evidence>
<comment type="caution">
    <text evidence="4">The sequence shown here is derived from an EMBL/GenBank/DDBJ whole genome shotgun (WGS) entry which is preliminary data.</text>
</comment>
<dbReference type="AlphaFoldDB" id="A0A1G1W7A2"/>
<dbReference type="PIRSF" id="PIRSF000390">
    <property type="entry name" value="PLP_StrS"/>
    <property type="match status" value="1"/>
</dbReference>
<dbReference type="Gene3D" id="3.40.640.10">
    <property type="entry name" value="Type I PLP-dependent aspartate aminotransferase-like (Major domain)"/>
    <property type="match status" value="1"/>
</dbReference>
<evidence type="ECO:0000313" key="5">
    <source>
        <dbReference type="Proteomes" id="UP000176631"/>
    </source>
</evidence>
<comment type="similarity">
    <text evidence="3">Belongs to the DegT/DnrJ/EryC1 family.</text>
</comment>
<dbReference type="InterPro" id="IPR000653">
    <property type="entry name" value="DegT/StrS_aminotransferase"/>
</dbReference>
<protein>
    <recommendedName>
        <fullName evidence="6">Aminotransferase</fullName>
    </recommendedName>
</protein>